<proteinExistence type="predicted"/>
<dbReference type="EMBL" id="UZAG01004590">
    <property type="protein sequence ID" value="VDO17029.1"/>
    <property type="molecule type" value="Genomic_DNA"/>
</dbReference>
<evidence type="ECO:0000313" key="3">
    <source>
        <dbReference type="WBParaSite" id="BTMF_0000530301-mRNA-1"/>
    </source>
</evidence>
<reference evidence="3" key="1">
    <citation type="submission" date="2017-02" db="UniProtKB">
        <authorList>
            <consortium name="WormBaseParasite"/>
        </authorList>
    </citation>
    <scope>IDENTIFICATION</scope>
</reference>
<keyword evidence="2" id="KW-1185">Reference proteome</keyword>
<accession>A0A0R3QG04</accession>
<sequence>IFAASVAPHKFGGIHFSVVDNNRCKSVPPIPNLQSLPAITFPDEQTESSVRVVSSSTASPVSALMITGSCIVLGRFFGKAGLRLHDDLETLLSALLTNGCRRSRRLFDDIFLQLKAVLVLASISDVSVTKVSALALLSPPSCRLQAVT</sequence>
<evidence type="ECO:0000313" key="1">
    <source>
        <dbReference type="EMBL" id="VDO17029.1"/>
    </source>
</evidence>
<dbReference type="AlphaFoldDB" id="A0A0R3QG04"/>
<gene>
    <name evidence="1" type="ORF">BTMF_LOCUS4586</name>
</gene>
<organism evidence="3">
    <name type="scientific">Brugia timori</name>
    <dbReference type="NCBI Taxonomy" id="42155"/>
    <lineage>
        <taxon>Eukaryota</taxon>
        <taxon>Metazoa</taxon>
        <taxon>Ecdysozoa</taxon>
        <taxon>Nematoda</taxon>
        <taxon>Chromadorea</taxon>
        <taxon>Rhabditida</taxon>
        <taxon>Spirurina</taxon>
        <taxon>Spiruromorpha</taxon>
        <taxon>Filarioidea</taxon>
        <taxon>Onchocercidae</taxon>
        <taxon>Brugia</taxon>
    </lineage>
</organism>
<dbReference type="WBParaSite" id="BTMF_0000530301-mRNA-1">
    <property type="protein sequence ID" value="BTMF_0000530301-mRNA-1"/>
    <property type="gene ID" value="BTMF_0000530301"/>
</dbReference>
<dbReference type="Proteomes" id="UP000280834">
    <property type="component" value="Unassembled WGS sequence"/>
</dbReference>
<protein>
    <submittedName>
        <fullName evidence="3">Secreted protein</fullName>
    </submittedName>
</protein>
<reference evidence="1 2" key="2">
    <citation type="submission" date="2018-11" db="EMBL/GenBank/DDBJ databases">
        <authorList>
            <consortium name="Pathogen Informatics"/>
        </authorList>
    </citation>
    <scope>NUCLEOTIDE SEQUENCE [LARGE SCALE GENOMIC DNA]</scope>
</reference>
<name>A0A0R3QG04_9BILA</name>
<evidence type="ECO:0000313" key="2">
    <source>
        <dbReference type="Proteomes" id="UP000280834"/>
    </source>
</evidence>